<evidence type="ECO:0000256" key="5">
    <source>
        <dbReference type="ARBA" id="ARBA00022801"/>
    </source>
</evidence>
<keyword evidence="5 7" id="KW-0378">Hydrolase</keyword>
<dbReference type="CDD" id="cd00583">
    <property type="entry name" value="MutH-like"/>
    <property type="match status" value="1"/>
</dbReference>
<dbReference type="AlphaFoldDB" id="A0A8J6IVD6"/>
<keyword evidence="1 7" id="KW-0963">Cytoplasm</keyword>
<reference evidence="9" key="2">
    <citation type="submission" date="2020-08" db="EMBL/GenBank/DDBJ databases">
        <authorList>
            <person name="Lai Q."/>
        </authorList>
    </citation>
    <scope>NUCLEOTIDE SEQUENCE</scope>
    <source>
        <strain evidence="9">S27-2</strain>
    </source>
</reference>
<protein>
    <recommendedName>
        <fullName evidence="7">DNA mismatch repair protein MutH</fullName>
    </recommendedName>
    <alternativeName>
        <fullName evidence="7">Methyl-directed mismatch repair protein</fullName>
    </alternativeName>
</protein>
<dbReference type="InterPro" id="IPR037057">
    <property type="entry name" value="DNA_rep_MutH/T2_RE_sf"/>
</dbReference>
<organism evidence="9 10">
    <name type="scientific">Neptunicella marina</name>
    <dbReference type="NCBI Taxonomy" id="2125989"/>
    <lineage>
        <taxon>Bacteria</taxon>
        <taxon>Pseudomonadati</taxon>
        <taxon>Pseudomonadota</taxon>
        <taxon>Gammaproteobacteria</taxon>
        <taxon>Alteromonadales</taxon>
        <taxon>Alteromonadaceae</taxon>
        <taxon>Neptunicella</taxon>
    </lineage>
</organism>
<evidence type="ECO:0000259" key="8">
    <source>
        <dbReference type="SMART" id="SM00927"/>
    </source>
</evidence>
<name>A0A8J6IVD6_9ALTE</name>
<evidence type="ECO:0000256" key="3">
    <source>
        <dbReference type="ARBA" id="ARBA00022759"/>
    </source>
</evidence>
<dbReference type="EMBL" id="JACNEP010000007">
    <property type="protein sequence ID" value="MBC3766301.1"/>
    <property type="molecule type" value="Genomic_DNA"/>
</dbReference>
<dbReference type="GO" id="GO:0006304">
    <property type="term" value="P:DNA modification"/>
    <property type="evidence" value="ECO:0007669"/>
    <property type="project" value="InterPro"/>
</dbReference>
<dbReference type="InterPro" id="IPR011337">
    <property type="entry name" value="DNA_rep_MutH/RE_typeII_Sau3AI"/>
</dbReference>
<keyword evidence="10" id="KW-1185">Reference proteome</keyword>
<dbReference type="NCBIfam" id="TIGR02248">
    <property type="entry name" value="mutH_TIGR"/>
    <property type="match status" value="1"/>
</dbReference>
<dbReference type="RefSeq" id="WP_186506829.1">
    <property type="nucleotide sequence ID" value="NZ_JACNEP010000007.1"/>
</dbReference>
<gene>
    <name evidence="7 9" type="primary">mutH</name>
    <name evidence="9" type="ORF">H8B19_10450</name>
</gene>
<dbReference type="Gene3D" id="3.40.600.10">
    <property type="entry name" value="DNA mismatch repair MutH/Restriction endonuclease, type II"/>
    <property type="match status" value="1"/>
</dbReference>
<comment type="caution">
    <text evidence="9">The sequence shown here is derived from an EMBL/GenBank/DDBJ whole genome shotgun (WGS) entry which is preliminary data.</text>
</comment>
<dbReference type="GO" id="GO:0005737">
    <property type="term" value="C:cytoplasm"/>
    <property type="evidence" value="ECO:0007669"/>
    <property type="project" value="UniProtKB-SubCell"/>
</dbReference>
<dbReference type="GO" id="GO:0004519">
    <property type="term" value="F:endonuclease activity"/>
    <property type="evidence" value="ECO:0007669"/>
    <property type="project" value="UniProtKB-UniRule"/>
</dbReference>
<sequence length="228" mass="25231">MHPPSSPPASLNELLDRAQALAGFTLGELAELANIAIPSSFQRHKGWSGQLLELWLGAEAGSKPQQDFPDLGVELKSIPVDNTGFPLETTYVCYTHLTGISQLDWESSNIRNKLSQVLWVPIQGDRAIPPAARQIGSAFLWQPSSEQLAILRQDWEEIMEKIALGQIESITARQGEALQLRPKAANGSALTDAIGQQGKIIKTRPRGFYLKKNFTHQIIQQAFNPEHF</sequence>
<keyword evidence="3 7" id="KW-0255">Endonuclease</keyword>
<dbReference type="GO" id="GO:0003677">
    <property type="term" value="F:DNA binding"/>
    <property type="evidence" value="ECO:0007669"/>
    <property type="project" value="InterPro"/>
</dbReference>
<dbReference type="NCBIfam" id="NF003458">
    <property type="entry name" value="PRK05070.1"/>
    <property type="match status" value="1"/>
</dbReference>
<reference evidence="9" key="1">
    <citation type="journal article" date="2018" name="Int. J. Syst. Evol. Microbiol.">
        <title>Neptunicella marina gen. nov., sp. nov., isolated from surface seawater.</title>
        <authorList>
            <person name="Liu X."/>
            <person name="Lai Q."/>
            <person name="Du Y."/>
            <person name="Zhang X."/>
            <person name="Liu Z."/>
            <person name="Sun F."/>
            <person name="Shao Z."/>
        </authorList>
    </citation>
    <scope>NUCLEOTIDE SEQUENCE</scope>
    <source>
        <strain evidence="9">S27-2</strain>
    </source>
</reference>
<evidence type="ECO:0000313" key="10">
    <source>
        <dbReference type="Proteomes" id="UP000601768"/>
    </source>
</evidence>
<dbReference type="HAMAP" id="MF_00759">
    <property type="entry name" value="MutH"/>
    <property type="match status" value="1"/>
</dbReference>
<keyword evidence="4 7" id="KW-0227">DNA damage</keyword>
<accession>A0A8J6IVD6</accession>
<keyword evidence="2 7" id="KW-0540">Nuclease</keyword>
<dbReference type="SMART" id="SM00927">
    <property type="entry name" value="MutH"/>
    <property type="match status" value="1"/>
</dbReference>
<comment type="subcellular location">
    <subcellularLocation>
        <location evidence="7">Cytoplasm</location>
    </subcellularLocation>
</comment>
<evidence type="ECO:0000256" key="6">
    <source>
        <dbReference type="ARBA" id="ARBA00023204"/>
    </source>
</evidence>
<dbReference type="InterPro" id="IPR011335">
    <property type="entry name" value="Restrct_endonuc-II-like"/>
</dbReference>
<dbReference type="GO" id="GO:0016787">
    <property type="term" value="F:hydrolase activity"/>
    <property type="evidence" value="ECO:0007669"/>
    <property type="project" value="UniProtKB-KW"/>
</dbReference>
<comment type="function">
    <text evidence="7">Sequence-specific endonuclease that cleaves unmethylated GATC sequences. It is involved in DNA mismatch repair.</text>
</comment>
<comment type="similarity">
    <text evidence="7">Belongs to the MutH family.</text>
</comment>
<proteinExistence type="inferred from homology"/>
<dbReference type="InterPro" id="IPR004230">
    <property type="entry name" value="DNA_mismatch_repair_MutH"/>
</dbReference>
<evidence type="ECO:0000256" key="2">
    <source>
        <dbReference type="ARBA" id="ARBA00022722"/>
    </source>
</evidence>
<feature type="domain" description="DNA mismatch repair MutH/Type II restriction enzyme Sau3AI" evidence="8">
    <location>
        <begin position="56"/>
        <end position="154"/>
    </location>
</feature>
<dbReference type="Pfam" id="PF02976">
    <property type="entry name" value="MutH"/>
    <property type="match status" value="1"/>
</dbReference>
<evidence type="ECO:0000313" key="9">
    <source>
        <dbReference type="EMBL" id="MBC3766301.1"/>
    </source>
</evidence>
<evidence type="ECO:0000256" key="1">
    <source>
        <dbReference type="ARBA" id="ARBA00022490"/>
    </source>
</evidence>
<dbReference type="SUPFAM" id="SSF52980">
    <property type="entry name" value="Restriction endonuclease-like"/>
    <property type="match status" value="1"/>
</dbReference>
<evidence type="ECO:0000256" key="4">
    <source>
        <dbReference type="ARBA" id="ARBA00022763"/>
    </source>
</evidence>
<dbReference type="Proteomes" id="UP000601768">
    <property type="component" value="Unassembled WGS sequence"/>
</dbReference>
<evidence type="ECO:0000256" key="7">
    <source>
        <dbReference type="HAMAP-Rule" id="MF_00759"/>
    </source>
</evidence>
<keyword evidence="6 7" id="KW-0234">DNA repair</keyword>
<dbReference type="GO" id="GO:0006298">
    <property type="term" value="P:mismatch repair"/>
    <property type="evidence" value="ECO:0007669"/>
    <property type="project" value="UniProtKB-UniRule"/>
</dbReference>